<sequence length="629" mass="68362">MLQNTSKAKRKVPDDETGSMTTTNNPLLNAAKKAKREVCVLCRHEELQAESLYFDQAKGGASNKRKLLNTEEQPGGLLIIRAPPSSAPPTSTKPPSKKFKSSQPSSNSEPLPKPASRSSSFLPPSTRHDTPDADPALDDAVRAMQDEAAYLRRTSRGPPPTHAANDPSKFRFPATNGVAAPKGKRRETIVDMSAPLPPEGEETPQIQRNKRLRAGAMAALGAGNSNDSLDPTQPHNSVSDASFWKHIDADLPDAERMRQLLIWCAARAAASSPAPKLSAKCAKALKAGEDDLVQKLAERRVDLSMYAEVEQEPEGKKKENSQNVTNRVWEGVYGGHIKSAIEEEDAWKKVGYAYETYARRLRTSLEKRKAAMNLPLEEPSIPSAKAQGKQRALDLEPREQELPQHFQHGMRLARTVIARSRRRPDPQLPESTPGAGPSTRKGADPDLRPLPTAVPEVGADSVELDKEAEREREADAALRARVADVELKLDHLYVLVSQARVVTETGQLALDRRFEALARALDARSDTPPKVGDDDVLGRYVTSGGEDPGPRADEAFQLLRALARVDAARPPGKVGDAARRAVREVQRVGESGAAAVGDRRLTGVPPAGVGVTPRKMPGTPRRGTTPSRR</sequence>
<keyword evidence="3" id="KW-1185">Reference proteome</keyword>
<dbReference type="GO" id="GO:0007059">
    <property type="term" value="P:chromosome segregation"/>
    <property type="evidence" value="ECO:0007669"/>
    <property type="project" value="InterPro"/>
</dbReference>
<feature type="region of interest" description="Disordered" evidence="1">
    <location>
        <begin position="1"/>
        <end position="35"/>
    </location>
</feature>
<comment type="caution">
    <text evidence="2">The sequence shown here is derived from an EMBL/GenBank/DDBJ whole genome shotgun (WGS) entry which is preliminary data.</text>
</comment>
<dbReference type="Proteomes" id="UP000775547">
    <property type="component" value="Unassembled WGS sequence"/>
</dbReference>
<reference evidence="2" key="1">
    <citation type="submission" date="2020-07" db="EMBL/GenBank/DDBJ databases">
        <authorList>
            <person name="Nieuwenhuis M."/>
            <person name="Van De Peppel L.J.J."/>
        </authorList>
    </citation>
    <scope>NUCLEOTIDE SEQUENCE</scope>
    <source>
        <strain evidence="2">AP01</strain>
        <tissue evidence="2">Mycelium</tissue>
    </source>
</reference>
<gene>
    <name evidence="2" type="ORF">DXG03_006926</name>
</gene>
<dbReference type="GO" id="GO:0051301">
    <property type="term" value="P:cell division"/>
    <property type="evidence" value="ECO:0007669"/>
    <property type="project" value="InterPro"/>
</dbReference>
<dbReference type="InterPro" id="IPR013218">
    <property type="entry name" value="Dsn1/Mis13"/>
</dbReference>
<dbReference type="PANTHER" id="PTHR14778">
    <property type="entry name" value="KINETOCHORE-ASSOCIATED PROTEIN DSN1 HOMOLOG"/>
    <property type="match status" value="1"/>
</dbReference>
<dbReference type="GO" id="GO:0000444">
    <property type="term" value="C:MIS12/MIND type complex"/>
    <property type="evidence" value="ECO:0007669"/>
    <property type="project" value="InterPro"/>
</dbReference>
<dbReference type="OrthoDB" id="3364649at2759"/>
<name>A0A9P7GDB2_9AGAR</name>
<feature type="compositionally biased region" description="Low complexity" evidence="1">
    <location>
        <begin position="612"/>
        <end position="629"/>
    </location>
</feature>
<evidence type="ECO:0000313" key="3">
    <source>
        <dbReference type="Proteomes" id="UP000775547"/>
    </source>
</evidence>
<feature type="region of interest" description="Disordered" evidence="1">
    <location>
        <begin position="418"/>
        <end position="468"/>
    </location>
</feature>
<dbReference type="PANTHER" id="PTHR14778:SF2">
    <property type="entry name" value="KINETOCHORE-ASSOCIATED PROTEIN DSN1 HOMOLOG"/>
    <property type="match status" value="1"/>
</dbReference>
<evidence type="ECO:0000256" key="1">
    <source>
        <dbReference type="SAM" id="MobiDB-lite"/>
    </source>
</evidence>
<feature type="compositionally biased region" description="Low complexity" evidence="1">
    <location>
        <begin position="101"/>
        <end position="110"/>
    </location>
</feature>
<feature type="compositionally biased region" description="Polar residues" evidence="1">
    <location>
        <begin position="18"/>
        <end position="27"/>
    </location>
</feature>
<feature type="region of interest" description="Disordered" evidence="1">
    <location>
        <begin position="151"/>
        <end position="178"/>
    </location>
</feature>
<feature type="region of interest" description="Disordered" evidence="1">
    <location>
        <begin position="373"/>
        <end position="393"/>
    </location>
</feature>
<dbReference type="Pfam" id="PF08202">
    <property type="entry name" value="MIS13"/>
    <property type="match status" value="1"/>
</dbReference>
<accession>A0A9P7GDB2</accession>
<organism evidence="2 3">
    <name type="scientific">Asterophora parasitica</name>
    <dbReference type="NCBI Taxonomy" id="117018"/>
    <lineage>
        <taxon>Eukaryota</taxon>
        <taxon>Fungi</taxon>
        <taxon>Dikarya</taxon>
        <taxon>Basidiomycota</taxon>
        <taxon>Agaricomycotina</taxon>
        <taxon>Agaricomycetes</taxon>
        <taxon>Agaricomycetidae</taxon>
        <taxon>Agaricales</taxon>
        <taxon>Tricholomatineae</taxon>
        <taxon>Lyophyllaceae</taxon>
        <taxon>Asterophora</taxon>
    </lineage>
</organism>
<feature type="region of interest" description="Disordered" evidence="1">
    <location>
        <begin position="78"/>
        <end position="136"/>
    </location>
</feature>
<dbReference type="AlphaFoldDB" id="A0A9P7GDB2"/>
<feature type="region of interest" description="Disordered" evidence="1">
    <location>
        <begin position="586"/>
        <end position="629"/>
    </location>
</feature>
<protein>
    <submittedName>
        <fullName evidence="2">Uncharacterized protein</fullName>
    </submittedName>
</protein>
<feature type="region of interest" description="Disordered" evidence="1">
    <location>
        <begin position="525"/>
        <end position="550"/>
    </location>
</feature>
<dbReference type="EMBL" id="JABCKV010000049">
    <property type="protein sequence ID" value="KAG5645112.1"/>
    <property type="molecule type" value="Genomic_DNA"/>
</dbReference>
<reference evidence="2" key="2">
    <citation type="submission" date="2021-10" db="EMBL/GenBank/DDBJ databases">
        <title>Phylogenomics reveals ancestral predisposition of the termite-cultivated fungus Termitomyces towards a domesticated lifestyle.</title>
        <authorList>
            <person name="Auxier B."/>
            <person name="Grum-Grzhimaylo A."/>
            <person name="Cardenas M.E."/>
            <person name="Lodge J.D."/>
            <person name="Laessoe T."/>
            <person name="Pedersen O."/>
            <person name="Smith M.E."/>
            <person name="Kuyper T.W."/>
            <person name="Franco-Molano E.A."/>
            <person name="Baroni T.J."/>
            <person name="Aanen D.K."/>
        </authorList>
    </citation>
    <scope>NUCLEOTIDE SEQUENCE</scope>
    <source>
        <strain evidence="2">AP01</strain>
        <tissue evidence="2">Mycelium</tissue>
    </source>
</reference>
<feature type="compositionally biased region" description="Basic and acidic residues" evidence="1">
    <location>
        <begin position="525"/>
        <end position="537"/>
    </location>
</feature>
<proteinExistence type="predicted"/>
<evidence type="ECO:0000313" key="2">
    <source>
        <dbReference type="EMBL" id="KAG5645112.1"/>
    </source>
</evidence>